<dbReference type="GO" id="GO:0004015">
    <property type="term" value="F:adenosylmethionine-8-amino-7-oxononanoate transaminase activity"/>
    <property type="evidence" value="ECO:0007669"/>
    <property type="project" value="InterPro"/>
</dbReference>
<dbReference type="InterPro" id="IPR049704">
    <property type="entry name" value="Aminotrans_3_PPA_site"/>
</dbReference>
<organism evidence="11">
    <name type="scientific">bioreactor metagenome</name>
    <dbReference type="NCBI Taxonomy" id="1076179"/>
    <lineage>
        <taxon>unclassified sequences</taxon>
        <taxon>metagenomes</taxon>
        <taxon>ecological metagenomes</taxon>
    </lineage>
</organism>
<dbReference type="AlphaFoldDB" id="A0A644SVW7"/>
<evidence type="ECO:0000256" key="5">
    <source>
        <dbReference type="ARBA" id="ARBA00022490"/>
    </source>
</evidence>
<accession>A0A644SVW7</accession>
<keyword evidence="7 11" id="KW-0808">Transferase</keyword>
<dbReference type="GO" id="GO:0030170">
    <property type="term" value="F:pyridoxal phosphate binding"/>
    <property type="evidence" value="ECO:0007669"/>
    <property type="project" value="InterPro"/>
</dbReference>
<dbReference type="InterPro" id="IPR005814">
    <property type="entry name" value="Aminotrans_3"/>
</dbReference>
<evidence type="ECO:0000313" key="11">
    <source>
        <dbReference type="EMBL" id="MPL58755.1"/>
    </source>
</evidence>
<keyword evidence="8" id="KW-0949">S-adenosyl-L-methionine</keyword>
<dbReference type="GO" id="GO:0009102">
    <property type="term" value="P:biotin biosynthetic process"/>
    <property type="evidence" value="ECO:0007669"/>
    <property type="project" value="UniProtKB-UniPathway"/>
</dbReference>
<protein>
    <submittedName>
        <fullName evidence="11">L-Lysine--8-amino-7-oxononanoate transaminase</fullName>
        <ecNumber evidence="11">2.6.1.105</ecNumber>
    </submittedName>
</protein>
<keyword evidence="6 11" id="KW-0032">Aminotransferase</keyword>
<dbReference type="HAMAP" id="MF_00834">
    <property type="entry name" value="BioA"/>
    <property type="match status" value="1"/>
</dbReference>
<evidence type="ECO:0000256" key="8">
    <source>
        <dbReference type="ARBA" id="ARBA00022691"/>
    </source>
</evidence>
<keyword evidence="5" id="KW-0963">Cytoplasm</keyword>
<dbReference type="GO" id="GO:0005737">
    <property type="term" value="C:cytoplasm"/>
    <property type="evidence" value="ECO:0007669"/>
    <property type="project" value="UniProtKB-SubCell"/>
</dbReference>
<dbReference type="NCBIfam" id="TIGR00508">
    <property type="entry name" value="bioA"/>
    <property type="match status" value="1"/>
</dbReference>
<evidence type="ECO:0000256" key="6">
    <source>
        <dbReference type="ARBA" id="ARBA00022576"/>
    </source>
</evidence>
<dbReference type="InterPro" id="IPR015422">
    <property type="entry name" value="PyrdxlP-dep_Trfase_small"/>
</dbReference>
<gene>
    <name evidence="11" type="primary">bioK_1</name>
    <name evidence="11" type="ORF">SDC9_04297</name>
</gene>
<dbReference type="CDD" id="cd00610">
    <property type="entry name" value="OAT_like"/>
    <property type="match status" value="1"/>
</dbReference>
<evidence type="ECO:0000256" key="10">
    <source>
        <dbReference type="ARBA" id="ARBA00022898"/>
    </source>
</evidence>
<comment type="pathway">
    <text evidence="3">Cofactor biosynthesis; biotin biosynthesis.</text>
</comment>
<evidence type="ECO:0000256" key="7">
    <source>
        <dbReference type="ARBA" id="ARBA00022679"/>
    </source>
</evidence>
<evidence type="ECO:0000256" key="9">
    <source>
        <dbReference type="ARBA" id="ARBA00022756"/>
    </source>
</evidence>
<dbReference type="InterPro" id="IPR015424">
    <property type="entry name" value="PyrdxlP-dep_Trfase"/>
</dbReference>
<sequence>MNNIELKDKQYLWHPFTQMKDWTENKQVIIAAANGTKLIDTEGNEYYDGVSSLWVNIHGHRKAELNQAIIDQLDKIAHSTMLGLINIPATELAEQLVKITPPGLEKVFYSDDGSTAVEVALKMAFQYWQFKGQPNKQKFIALNQAYHGDTVGTVSVGGIDLFHRVFKPLLFAPIHIPSPSCYHCQLADNNETCGMTCLEPLEQVLTTHHTEIAGLIIEPLVQAAAGMLMSPPGYLKKVRLLTEKYNVLLIADEVATGFGRTGKMFACEHEAVSPDLMALSKGITGGYLPLAATLTTNEIYNTFLGEYTDKRTFYHGHSYTGNQLACAVALANLKVFRDEKVIEGLASKIETINTKLEKIKTLNYVGNVRHRGMIVGIELMKDKQTKKPFPWSDATGAKVCLHARKYGLMIRPVGDVVIFMPPLSSTTGELTEMLEILYKSIQEVTETPACCSGLAAISAISV</sequence>
<proteinExistence type="inferred from homology"/>
<evidence type="ECO:0000256" key="3">
    <source>
        <dbReference type="ARBA" id="ARBA00004746"/>
    </source>
</evidence>
<dbReference type="EC" id="2.6.1.105" evidence="11"/>
<dbReference type="SUPFAM" id="SSF53383">
    <property type="entry name" value="PLP-dependent transferases"/>
    <property type="match status" value="1"/>
</dbReference>
<dbReference type="Pfam" id="PF00202">
    <property type="entry name" value="Aminotran_3"/>
    <property type="match status" value="1"/>
</dbReference>
<dbReference type="PANTHER" id="PTHR42684">
    <property type="entry name" value="ADENOSYLMETHIONINE-8-AMINO-7-OXONONANOATE AMINOTRANSFERASE"/>
    <property type="match status" value="1"/>
</dbReference>
<dbReference type="FunFam" id="3.40.640.10:FF:000078">
    <property type="entry name" value="Adenosylmethionine-8-amino-7-oxononanoate aminotransferase"/>
    <property type="match status" value="1"/>
</dbReference>
<dbReference type="Gene3D" id="3.40.640.10">
    <property type="entry name" value="Type I PLP-dependent aspartate aminotransferase-like (Major domain)"/>
    <property type="match status" value="1"/>
</dbReference>
<dbReference type="PROSITE" id="PS00600">
    <property type="entry name" value="AA_TRANSFER_CLASS_3"/>
    <property type="match status" value="1"/>
</dbReference>
<comment type="caution">
    <text evidence="11">The sequence shown here is derived from an EMBL/GenBank/DDBJ whole genome shotgun (WGS) entry which is preliminary data.</text>
</comment>
<comment type="subcellular location">
    <subcellularLocation>
        <location evidence="2">Cytoplasm</location>
    </subcellularLocation>
</comment>
<dbReference type="PIRSF" id="PIRSF000521">
    <property type="entry name" value="Transaminase_4ab_Lys_Orn"/>
    <property type="match status" value="1"/>
</dbReference>
<comment type="subunit">
    <text evidence="4">Homodimer.</text>
</comment>
<keyword evidence="9" id="KW-0093">Biotin biosynthesis</keyword>
<evidence type="ECO:0000256" key="2">
    <source>
        <dbReference type="ARBA" id="ARBA00004496"/>
    </source>
</evidence>
<dbReference type="UniPathway" id="UPA00078"/>
<keyword evidence="10" id="KW-0663">Pyridoxal phosphate</keyword>
<dbReference type="InterPro" id="IPR015421">
    <property type="entry name" value="PyrdxlP-dep_Trfase_major"/>
</dbReference>
<name>A0A644SVW7_9ZZZZ</name>
<dbReference type="EMBL" id="VSSQ01000007">
    <property type="protein sequence ID" value="MPL58755.1"/>
    <property type="molecule type" value="Genomic_DNA"/>
</dbReference>
<evidence type="ECO:0000256" key="4">
    <source>
        <dbReference type="ARBA" id="ARBA00011738"/>
    </source>
</evidence>
<dbReference type="InterPro" id="IPR005815">
    <property type="entry name" value="BioA"/>
</dbReference>
<evidence type="ECO:0000256" key="1">
    <source>
        <dbReference type="ARBA" id="ARBA00001933"/>
    </source>
</evidence>
<comment type="cofactor">
    <cofactor evidence="1">
        <name>pyridoxal 5'-phosphate</name>
        <dbReference type="ChEBI" id="CHEBI:597326"/>
    </cofactor>
</comment>
<reference evidence="11" key="1">
    <citation type="submission" date="2019-08" db="EMBL/GenBank/DDBJ databases">
        <authorList>
            <person name="Kucharzyk K."/>
            <person name="Murdoch R.W."/>
            <person name="Higgins S."/>
            <person name="Loffler F."/>
        </authorList>
    </citation>
    <scope>NUCLEOTIDE SEQUENCE</scope>
</reference>
<dbReference type="Gene3D" id="3.90.1150.10">
    <property type="entry name" value="Aspartate Aminotransferase, domain 1"/>
    <property type="match status" value="1"/>
</dbReference>
<dbReference type="PANTHER" id="PTHR42684:SF17">
    <property type="entry name" value="ADENOSYLMETHIONINE-8-AMINO-7-OXONONANOATE AMINOTRANSFERASE"/>
    <property type="match status" value="1"/>
</dbReference>